<dbReference type="OrthoDB" id="2881727at2759"/>
<keyword evidence="2" id="KW-1185">Reference proteome</keyword>
<evidence type="ECO:0000313" key="2">
    <source>
        <dbReference type="Proteomes" id="UP000054279"/>
    </source>
</evidence>
<dbReference type="AlphaFoldDB" id="A0A0C9VYY3"/>
<reference evidence="1 2" key="1">
    <citation type="submission" date="2014-06" db="EMBL/GenBank/DDBJ databases">
        <title>Evolutionary Origins and Diversification of the Mycorrhizal Mutualists.</title>
        <authorList>
            <consortium name="DOE Joint Genome Institute"/>
            <consortium name="Mycorrhizal Genomics Consortium"/>
            <person name="Kohler A."/>
            <person name="Kuo A."/>
            <person name="Nagy L.G."/>
            <person name="Floudas D."/>
            <person name="Copeland A."/>
            <person name="Barry K.W."/>
            <person name="Cichocki N."/>
            <person name="Veneault-Fourrey C."/>
            <person name="LaButti K."/>
            <person name="Lindquist E.A."/>
            <person name="Lipzen A."/>
            <person name="Lundell T."/>
            <person name="Morin E."/>
            <person name="Murat C."/>
            <person name="Riley R."/>
            <person name="Ohm R."/>
            <person name="Sun H."/>
            <person name="Tunlid A."/>
            <person name="Henrissat B."/>
            <person name="Grigoriev I.V."/>
            <person name="Hibbett D.S."/>
            <person name="Martin F."/>
        </authorList>
    </citation>
    <scope>NUCLEOTIDE SEQUENCE [LARGE SCALE GENOMIC DNA]</scope>
    <source>
        <strain evidence="1 2">SS14</strain>
    </source>
</reference>
<dbReference type="HOGENOM" id="CLU_1679070_0_0_1"/>
<name>A0A0C9VYY3_SPHS4</name>
<proteinExistence type="predicted"/>
<evidence type="ECO:0000313" key="1">
    <source>
        <dbReference type="EMBL" id="KIJ43741.1"/>
    </source>
</evidence>
<gene>
    <name evidence="1" type="ORF">M422DRAFT_252990</name>
</gene>
<accession>A0A0C9VYY3</accession>
<dbReference type="EMBL" id="KN837121">
    <property type="protein sequence ID" value="KIJ43741.1"/>
    <property type="molecule type" value="Genomic_DNA"/>
</dbReference>
<sequence length="157" mass="18201">MFNDHDAPEPDDKPHFSHFQDVPLRDLGDPFEDITCVLEDFERRAPSNGVGLSDAKAWWPWPSKQVYPNLAELLKHELANPLVRQWLKFYAEDGGKSLKEAHQGDKWKLEVEVALAGPMVRKREQEGHEDYYIEEPAAVMLPGYTKAKLVWPVQWFM</sequence>
<dbReference type="Proteomes" id="UP000054279">
    <property type="component" value="Unassembled WGS sequence"/>
</dbReference>
<protein>
    <submittedName>
        <fullName evidence="1">Uncharacterized protein</fullName>
    </submittedName>
</protein>
<organism evidence="1 2">
    <name type="scientific">Sphaerobolus stellatus (strain SS14)</name>
    <dbReference type="NCBI Taxonomy" id="990650"/>
    <lineage>
        <taxon>Eukaryota</taxon>
        <taxon>Fungi</taxon>
        <taxon>Dikarya</taxon>
        <taxon>Basidiomycota</taxon>
        <taxon>Agaricomycotina</taxon>
        <taxon>Agaricomycetes</taxon>
        <taxon>Phallomycetidae</taxon>
        <taxon>Geastrales</taxon>
        <taxon>Sphaerobolaceae</taxon>
        <taxon>Sphaerobolus</taxon>
    </lineage>
</organism>